<feature type="transmembrane region" description="Helical" evidence="1">
    <location>
        <begin position="402"/>
        <end position="423"/>
    </location>
</feature>
<accession>A0A1T2XHL6</accession>
<name>A0A1T2XHL6_9BACL</name>
<sequence length="494" mass="55652">MIRNHLQKINRLGILRRLTNISPAFFAAFMVLLITSIALFTPPYIGMADNGDYFRILYGNGVYFNVPDYTSQYFGYFIPKYGIFQYFNENNTVVVSSQSIFIQAAVWLNKLFIDALVFDVRVQAAIYTCLYTIAVYLLVESITWKTPRKYGYPIAILAIFLFGDTAYTAYFNSFYGESVAFIMMIFLLASGLLLYRNRYNDYVMLTVFTLSGILLTTSKQQNAPVGVIVAFIGIMLIFIRKGKTFRILTASSLACLLLAGVGTYAFIPKEFVNINKYHAMTRGILMESKDPEAALKPFGIDPQYAILDKSVYFESNTTVDLDSEILEKSFYSHYGFGSIVKYYITNPGQAGQMLDLAAKSAFIIRPPAMGSYEKDVGKPWGAQTNFFSEYSELKKHLTPRTFGFIVIWISLVMGLYLPSFISALRSRNMRKAARFPLIVMLILIGLSGIVVSFIGAGDADLAKHVFLFTAAFDLVTFLLVADAIRRRLIQGDQD</sequence>
<dbReference type="STRING" id="1324314.BVG16_09425"/>
<proteinExistence type="predicted"/>
<keyword evidence="1" id="KW-1133">Transmembrane helix</keyword>
<gene>
    <name evidence="2" type="ORF">BVG16_09425</name>
</gene>
<reference evidence="2 3" key="1">
    <citation type="submission" date="2017-01" db="EMBL/GenBank/DDBJ databases">
        <title>Genome analysis of Paenibacillus selenitrireducens ES3-24.</title>
        <authorList>
            <person name="Xu D."/>
            <person name="Yao R."/>
            <person name="Zheng S."/>
        </authorList>
    </citation>
    <scope>NUCLEOTIDE SEQUENCE [LARGE SCALE GENOMIC DNA]</scope>
    <source>
        <strain evidence="2 3">ES3-24</strain>
    </source>
</reference>
<protein>
    <recommendedName>
        <fullName evidence="4">Glycosyltransferase RgtA/B/C/D-like domain-containing protein</fullName>
    </recommendedName>
</protein>
<evidence type="ECO:0008006" key="4">
    <source>
        <dbReference type="Google" id="ProtNLM"/>
    </source>
</evidence>
<comment type="caution">
    <text evidence="2">The sequence shown here is derived from an EMBL/GenBank/DDBJ whole genome shotgun (WGS) entry which is preliminary data.</text>
</comment>
<feature type="transmembrane region" description="Helical" evidence="1">
    <location>
        <begin position="435"/>
        <end position="455"/>
    </location>
</feature>
<feature type="transmembrane region" description="Helical" evidence="1">
    <location>
        <begin position="223"/>
        <end position="240"/>
    </location>
</feature>
<feature type="transmembrane region" description="Helical" evidence="1">
    <location>
        <begin position="151"/>
        <end position="172"/>
    </location>
</feature>
<feature type="transmembrane region" description="Helical" evidence="1">
    <location>
        <begin position="21"/>
        <end position="45"/>
    </location>
</feature>
<feature type="transmembrane region" description="Helical" evidence="1">
    <location>
        <begin position="178"/>
        <end position="195"/>
    </location>
</feature>
<dbReference type="OrthoDB" id="129479at2"/>
<dbReference type="Proteomes" id="UP000190188">
    <property type="component" value="Unassembled WGS sequence"/>
</dbReference>
<evidence type="ECO:0000313" key="3">
    <source>
        <dbReference type="Proteomes" id="UP000190188"/>
    </source>
</evidence>
<dbReference type="RefSeq" id="WP_078498295.1">
    <property type="nucleotide sequence ID" value="NZ_MSZX01000003.1"/>
</dbReference>
<keyword evidence="3" id="KW-1185">Reference proteome</keyword>
<evidence type="ECO:0000256" key="1">
    <source>
        <dbReference type="SAM" id="Phobius"/>
    </source>
</evidence>
<feature type="transmembrane region" description="Helical" evidence="1">
    <location>
        <begin position="247"/>
        <end position="267"/>
    </location>
</feature>
<evidence type="ECO:0000313" key="2">
    <source>
        <dbReference type="EMBL" id="OPA79298.1"/>
    </source>
</evidence>
<organism evidence="2 3">
    <name type="scientific">Paenibacillus selenitireducens</name>
    <dbReference type="NCBI Taxonomy" id="1324314"/>
    <lineage>
        <taxon>Bacteria</taxon>
        <taxon>Bacillati</taxon>
        <taxon>Bacillota</taxon>
        <taxon>Bacilli</taxon>
        <taxon>Bacillales</taxon>
        <taxon>Paenibacillaceae</taxon>
        <taxon>Paenibacillus</taxon>
    </lineage>
</organism>
<feature type="transmembrane region" description="Helical" evidence="1">
    <location>
        <begin position="202"/>
        <end position="217"/>
    </location>
</feature>
<keyword evidence="1" id="KW-0812">Transmembrane</keyword>
<dbReference type="AlphaFoldDB" id="A0A1T2XHL6"/>
<feature type="transmembrane region" description="Helical" evidence="1">
    <location>
        <begin position="120"/>
        <end position="139"/>
    </location>
</feature>
<feature type="transmembrane region" description="Helical" evidence="1">
    <location>
        <begin position="461"/>
        <end position="481"/>
    </location>
</feature>
<keyword evidence="1" id="KW-0472">Membrane</keyword>
<dbReference type="EMBL" id="MSZX01000003">
    <property type="protein sequence ID" value="OPA79298.1"/>
    <property type="molecule type" value="Genomic_DNA"/>
</dbReference>